<keyword evidence="8" id="KW-1185">Reference proteome</keyword>
<dbReference type="InParanoid" id="A0A2J7QUZ4"/>
<dbReference type="PROSITE" id="PS50888">
    <property type="entry name" value="BHLH"/>
    <property type="match status" value="1"/>
</dbReference>
<dbReference type="InterPro" id="IPR011598">
    <property type="entry name" value="bHLH_dom"/>
</dbReference>
<gene>
    <name evidence="7" type="primary">fer3</name>
    <name evidence="7" type="ORF">B7P43_G10085</name>
</gene>
<dbReference type="GO" id="GO:0000981">
    <property type="term" value="F:DNA-binding transcription factor activity, RNA polymerase II-specific"/>
    <property type="evidence" value="ECO:0007669"/>
    <property type="project" value="TreeGrafter"/>
</dbReference>
<evidence type="ECO:0000259" key="6">
    <source>
        <dbReference type="PROSITE" id="PS50888"/>
    </source>
</evidence>
<reference evidence="7 8" key="1">
    <citation type="submission" date="2017-12" db="EMBL/GenBank/DDBJ databases">
        <title>Hemimetabolous genomes reveal molecular basis of termite eusociality.</title>
        <authorList>
            <person name="Harrison M.C."/>
            <person name="Jongepier E."/>
            <person name="Robertson H.M."/>
            <person name="Arning N."/>
            <person name="Bitard-Feildel T."/>
            <person name="Chao H."/>
            <person name="Childers C.P."/>
            <person name="Dinh H."/>
            <person name="Doddapaneni H."/>
            <person name="Dugan S."/>
            <person name="Gowin J."/>
            <person name="Greiner C."/>
            <person name="Han Y."/>
            <person name="Hu H."/>
            <person name="Hughes D.S.T."/>
            <person name="Huylmans A.-K."/>
            <person name="Kemena C."/>
            <person name="Kremer L.P.M."/>
            <person name="Lee S.L."/>
            <person name="Lopez-Ezquerra A."/>
            <person name="Mallet L."/>
            <person name="Monroy-Kuhn J.M."/>
            <person name="Moser A."/>
            <person name="Murali S.C."/>
            <person name="Muzny D.M."/>
            <person name="Otani S."/>
            <person name="Piulachs M.-D."/>
            <person name="Poelchau M."/>
            <person name="Qu J."/>
            <person name="Schaub F."/>
            <person name="Wada-Katsumata A."/>
            <person name="Worley K.C."/>
            <person name="Xie Q."/>
            <person name="Ylla G."/>
            <person name="Poulsen M."/>
            <person name="Gibbs R.A."/>
            <person name="Schal C."/>
            <person name="Richards S."/>
            <person name="Belles X."/>
            <person name="Korb J."/>
            <person name="Bornberg-Bauer E."/>
        </authorList>
    </citation>
    <scope>NUCLEOTIDE SEQUENCE [LARGE SCALE GENOMIC DNA]</scope>
    <source>
        <tissue evidence="7">Whole body</tissue>
    </source>
</reference>
<evidence type="ECO:0000256" key="1">
    <source>
        <dbReference type="ARBA" id="ARBA00023015"/>
    </source>
</evidence>
<dbReference type="Proteomes" id="UP000235965">
    <property type="component" value="Unassembled WGS sequence"/>
</dbReference>
<dbReference type="SMART" id="SM00353">
    <property type="entry name" value="HLH"/>
    <property type="match status" value="1"/>
</dbReference>
<evidence type="ECO:0000313" key="7">
    <source>
        <dbReference type="EMBL" id="PNF32387.1"/>
    </source>
</evidence>
<name>A0A2J7QUZ4_9NEOP</name>
<dbReference type="STRING" id="105785.A0A2J7QUZ4"/>
<dbReference type="SUPFAM" id="SSF47459">
    <property type="entry name" value="HLH, helix-loop-helix DNA-binding domain"/>
    <property type="match status" value="1"/>
</dbReference>
<proteinExistence type="predicted"/>
<dbReference type="FunCoup" id="A0A2J7QUZ4">
    <property type="interactions" value="211"/>
</dbReference>
<evidence type="ECO:0000256" key="3">
    <source>
        <dbReference type="ARBA" id="ARBA00023163"/>
    </source>
</evidence>
<accession>A0A2J7QUZ4</accession>
<feature type="region of interest" description="Disordered" evidence="5">
    <location>
        <begin position="48"/>
        <end position="72"/>
    </location>
</feature>
<keyword evidence="1" id="KW-0805">Transcription regulation</keyword>
<sequence length="170" mass="19793">MKVGRRKLRWLQDGENNLREIKMRGWRQKANSKDWVPIVKRSKFLRESRDKQFGPRTGGTAQNGSCSHKKPRRRVATMAQRRAANIRERRRMFNLNEAFDKLRRKVPTFAYEKRLSRIETLRLAITYISFMSELLTGGGKTGVVDGVRGPSPLFPIAAQRDYIPYSLVQN</sequence>
<dbReference type="PANTHER" id="PTHR23349">
    <property type="entry name" value="BASIC HELIX-LOOP-HELIX TRANSCRIPTION FACTOR, TWIST"/>
    <property type="match status" value="1"/>
</dbReference>
<evidence type="ECO:0000256" key="4">
    <source>
        <dbReference type="ARBA" id="ARBA00023242"/>
    </source>
</evidence>
<evidence type="ECO:0000313" key="8">
    <source>
        <dbReference type="Proteomes" id="UP000235965"/>
    </source>
</evidence>
<dbReference type="AlphaFoldDB" id="A0A2J7QUZ4"/>
<dbReference type="GO" id="GO:0032502">
    <property type="term" value="P:developmental process"/>
    <property type="evidence" value="ECO:0007669"/>
    <property type="project" value="TreeGrafter"/>
</dbReference>
<dbReference type="OrthoDB" id="6375462at2759"/>
<dbReference type="InterPro" id="IPR050283">
    <property type="entry name" value="E-box_TF_Regulators"/>
</dbReference>
<dbReference type="FunFam" id="4.10.280.10:FF:000035">
    <property type="entry name" value="Pancreas-specific transcription factor 1a"/>
    <property type="match status" value="1"/>
</dbReference>
<keyword evidence="2" id="KW-0238">DNA-binding</keyword>
<dbReference type="CDD" id="cd11415">
    <property type="entry name" value="bHLH_TS_FERD3L_NATO3"/>
    <property type="match status" value="1"/>
</dbReference>
<keyword evidence="4" id="KW-0539">Nucleus</keyword>
<comment type="caution">
    <text evidence="7">The sequence shown here is derived from an EMBL/GenBank/DDBJ whole genome shotgun (WGS) entry which is preliminary data.</text>
</comment>
<protein>
    <submittedName>
        <fullName evidence="7">Protein Fer3</fullName>
    </submittedName>
</protein>
<dbReference type="InterPro" id="IPR036638">
    <property type="entry name" value="HLH_DNA-bd_sf"/>
</dbReference>
<dbReference type="EMBL" id="NEVH01010480">
    <property type="protein sequence ID" value="PNF32387.1"/>
    <property type="molecule type" value="Genomic_DNA"/>
</dbReference>
<keyword evidence="3" id="KW-0804">Transcription</keyword>
<organism evidence="7 8">
    <name type="scientific">Cryptotermes secundus</name>
    <dbReference type="NCBI Taxonomy" id="105785"/>
    <lineage>
        <taxon>Eukaryota</taxon>
        <taxon>Metazoa</taxon>
        <taxon>Ecdysozoa</taxon>
        <taxon>Arthropoda</taxon>
        <taxon>Hexapoda</taxon>
        <taxon>Insecta</taxon>
        <taxon>Pterygota</taxon>
        <taxon>Neoptera</taxon>
        <taxon>Polyneoptera</taxon>
        <taxon>Dictyoptera</taxon>
        <taxon>Blattodea</taxon>
        <taxon>Blattoidea</taxon>
        <taxon>Termitoidae</taxon>
        <taxon>Kalotermitidae</taxon>
        <taxon>Cryptotermitinae</taxon>
        <taxon>Cryptotermes</taxon>
    </lineage>
</organism>
<evidence type="ECO:0000256" key="2">
    <source>
        <dbReference type="ARBA" id="ARBA00023125"/>
    </source>
</evidence>
<dbReference type="Pfam" id="PF00010">
    <property type="entry name" value="HLH"/>
    <property type="match status" value="1"/>
</dbReference>
<dbReference type="PANTHER" id="PTHR23349:SF63">
    <property type="entry name" value="FER3-LIKE PROTEIN"/>
    <property type="match status" value="1"/>
</dbReference>
<dbReference type="Gene3D" id="4.10.280.10">
    <property type="entry name" value="Helix-loop-helix DNA-binding domain"/>
    <property type="match status" value="1"/>
</dbReference>
<dbReference type="GO" id="GO:0046983">
    <property type="term" value="F:protein dimerization activity"/>
    <property type="evidence" value="ECO:0007669"/>
    <property type="project" value="InterPro"/>
</dbReference>
<evidence type="ECO:0000256" key="5">
    <source>
        <dbReference type="SAM" id="MobiDB-lite"/>
    </source>
</evidence>
<dbReference type="GO" id="GO:0000977">
    <property type="term" value="F:RNA polymerase II transcription regulatory region sequence-specific DNA binding"/>
    <property type="evidence" value="ECO:0007669"/>
    <property type="project" value="TreeGrafter"/>
</dbReference>
<feature type="domain" description="BHLH" evidence="6">
    <location>
        <begin position="79"/>
        <end position="131"/>
    </location>
</feature>